<dbReference type="Proteomes" id="UP001249851">
    <property type="component" value="Unassembled WGS sequence"/>
</dbReference>
<dbReference type="EMBL" id="JARQWQ010000055">
    <property type="protein sequence ID" value="KAK2556607.1"/>
    <property type="molecule type" value="Genomic_DNA"/>
</dbReference>
<feature type="compositionally biased region" description="Basic and acidic residues" evidence="2">
    <location>
        <begin position="501"/>
        <end position="512"/>
    </location>
</feature>
<dbReference type="Pfam" id="PF02493">
    <property type="entry name" value="MORN"/>
    <property type="match status" value="9"/>
</dbReference>
<keyword evidence="1" id="KW-0677">Repeat</keyword>
<evidence type="ECO:0000313" key="4">
    <source>
        <dbReference type="Proteomes" id="UP001249851"/>
    </source>
</evidence>
<reference evidence="3" key="2">
    <citation type="journal article" date="2023" name="Science">
        <title>Genomic signatures of disease resistance in endangered staghorn corals.</title>
        <authorList>
            <person name="Vollmer S.V."/>
            <person name="Selwyn J.D."/>
            <person name="Despard B.A."/>
            <person name="Roesel C.L."/>
        </authorList>
    </citation>
    <scope>NUCLEOTIDE SEQUENCE</scope>
    <source>
        <strain evidence="3">K2</strain>
    </source>
</reference>
<evidence type="ECO:0000256" key="1">
    <source>
        <dbReference type="ARBA" id="ARBA00022737"/>
    </source>
</evidence>
<name>A0AAD9V0H3_ACRCE</name>
<feature type="region of interest" description="Disordered" evidence="2">
    <location>
        <begin position="445"/>
        <end position="475"/>
    </location>
</feature>
<sequence length="574" mass="62958">MATILNNTRSKGAGNYIGETKKQLRDGFGVYNYPNKFFRYEGEWSKGKKHGHGKLVMADGSFYEGQFVDGEIQGHGFRRWASSRNEYTGQFVKGELNGHGIMVYGDGSHYEGEWQDNKREGEGKLLSKDGSVYEGSFHNHKQHGEGKLISRDGHVYEGDWVNDLRQGHGIMKFIDGTIYGGQWWGDMFNGEGSMIHTSGVSYEGMWINGRPEAEGRQICIVGEEYVEVTQGRPFGFEVECVTIDEEGRSLQVTAGIKVGSLKRSADSTEAEVETMMTPFGFEIEPYPLTEMLGEAASETALQCHPQQVASVMSSISYQASPPVGDELAKNMDNLQITDGSDTLGDKESFTADHIQPSEILNRTAPPSQGSAGFPNGHDKNATADADLLTDPPTAILPPVVSPVRTKAGKALFENVLIPPLPPGVRIWNSFAAIQESLHELAKNAETRGLTSNDSSDDDSRTGRGKPATLSRKRSKVTVAVASNTLKGANRAATEAGKKKKDSGSADMMEKMDGKRKKEKKEEKDDKFCRPGDYVVIVEDVTSPPFLDVTLAPAFLHVKVTPKKRAKSKMESRKT</sequence>
<accession>A0AAD9V0H3</accession>
<dbReference type="PANTHER" id="PTHR23084">
    <property type="entry name" value="PHOSPHATIDYLINOSITOL-4-PHOSPHATE 5-KINASE RELATED"/>
    <property type="match status" value="1"/>
</dbReference>
<organism evidence="3 4">
    <name type="scientific">Acropora cervicornis</name>
    <name type="common">Staghorn coral</name>
    <dbReference type="NCBI Taxonomy" id="6130"/>
    <lineage>
        <taxon>Eukaryota</taxon>
        <taxon>Metazoa</taxon>
        <taxon>Cnidaria</taxon>
        <taxon>Anthozoa</taxon>
        <taxon>Hexacorallia</taxon>
        <taxon>Scleractinia</taxon>
        <taxon>Astrocoeniina</taxon>
        <taxon>Acroporidae</taxon>
        <taxon>Acropora</taxon>
    </lineage>
</organism>
<proteinExistence type="predicted"/>
<reference evidence="3" key="1">
    <citation type="journal article" date="2023" name="G3 (Bethesda)">
        <title>Whole genome assembly and annotation of the endangered Caribbean coral Acropora cervicornis.</title>
        <authorList>
            <person name="Selwyn J.D."/>
            <person name="Vollmer S.V."/>
        </authorList>
    </citation>
    <scope>NUCLEOTIDE SEQUENCE</scope>
    <source>
        <strain evidence="3">K2</strain>
    </source>
</reference>
<dbReference type="PANTHER" id="PTHR23084:SF263">
    <property type="entry name" value="MORN REPEAT-CONTAINING PROTEIN 1"/>
    <property type="match status" value="1"/>
</dbReference>
<comment type="caution">
    <text evidence="3">The sequence shown here is derived from an EMBL/GenBank/DDBJ whole genome shotgun (WGS) entry which is preliminary data.</text>
</comment>
<dbReference type="SUPFAM" id="SSF82185">
    <property type="entry name" value="Histone H3 K4-specific methyltransferase SET7/9 N-terminal domain"/>
    <property type="match status" value="2"/>
</dbReference>
<dbReference type="Gene3D" id="2.20.110.10">
    <property type="entry name" value="Histone H3 K4-specific methyltransferase SET7/9 N-terminal domain"/>
    <property type="match status" value="3"/>
</dbReference>
<evidence type="ECO:0000313" key="3">
    <source>
        <dbReference type="EMBL" id="KAK2556607.1"/>
    </source>
</evidence>
<gene>
    <name evidence="3" type="ORF">P5673_021528</name>
</gene>
<feature type="compositionally biased region" description="Polar residues" evidence="2">
    <location>
        <begin position="358"/>
        <end position="370"/>
    </location>
</feature>
<feature type="region of interest" description="Disordered" evidence="2">
    <location>
        <begin position="339"/>
        <end position="393"/>
    </location>
</feature>
<evidence type="ECO:0000256" key="2">
    <source>
        <dbReference type="SAM" id="MobiDB-lite"/>
    </source>
</evidence>
<keyword evidence="4" id="KW-1185">Reference proteome</keyword>
<dbReference type="AlphaFoldDB" id="A0AAD9V0H3"/>
<protein>
    <submittedName>
        <fullName evidence="3">MORN repeat-containing protein 1</fullName>
    </submittedName>
</protein>
<feature type="region of interest" description="Disordered" evidence="2">
    <location>
        <begin position="487"/>
        <end position="525"/>
    </location>
</feature>
<dbReference type="InterPro" id="IPR003409">
    <property type="entry name" value="MORN"/>
</dbReference>
<dbReference type="SMART" id="SM00698">
    <property type="entry name" value="MORN"/>
    <property type="match status" value="8"/>
</dbReference>